<gene>
    <name evidence="5" type="ORF">DGAL_LOCUS3928</name>
</gene>
<name>A0A8J2WCK6_9CRUS</name>
<dbReference type="GO" id="GO:0016020">
    <property type="term" value="C:membrane"/>
    <property type="evidence" value="ECO:0007669"/>
    <property type="project" value="UniProtKB-SubCell"/>
</dbReference>
<comment type="subcellular location">
    <subcellularLocation>
        <location evidence="1">Membrane</location>
    </subcellularLocation>
</comment>
<dbReference type="GO" id="GO:0005794">
    <property type="term" value="C:Golgi apparatus"/>
    <property type="evidence" value="ECO:0007669"/>
    <property type="project" value="UniProtKB-ARBA"/>
</dbReference>
<keyword evidence="2" id="KW-0812">Transmembrane</keyword>
<keyword evidence="4" id="KW-0472">Membrane</keyword>
<keyword evidence="3" id="KW-1133">Transmembrane helix</keyword>
<keyword evidence="6" id="KW-1185">Reference proteome</keyword>
<dbReference type="PANTHER" id="PTHR13533">
    <property type="entry name" value="N-ACETYLNEURAMINATE 9-O-ACETYLTRANSFERASE"/>
    <property type="match status" value="1"/>
</dbReference>
<dbReference type="SUPFAM" id="SSF52266">
    <property type="entry name" value="SGNH hydrolase"/>
    <property type="match status" value="1"/>
</dbReference>
<evidence type="ECO:0000313" key="5">
    <source>
        <dbReference type="EMBL" id="CAH0101592.1"/>
    </source>
</evidence>
<dbReference type="OrthoDB" id="6343240at2759"/>
<reference evidence="5" key="1">
    <citation type="submission" date="2021-11" db="EMBL/GenBank/DDBJ databases">
        <authorList>
            <person name="Schell T."/>
        </authorList>
    </citation>
    <scope>NUCLEOTIDE SEQUENCE</scope>
    <source>
        <strain evidence="5">M5</strain>
    </source>
</reference>
<dbReference type="PANTHER" id="PTHR13533:SF45">
    <property type="entry name" value="CAS1P 10 TM ACYL TRANSFERASE DOMAIN-CONTAINING PROTEIN"/>
    <property type="match status" value="1"/>
</dbReference>
<evidence type="ECO:0000256" key="3">
    <source>
        <dbReference type="ARBA" id="ARBA00022989"/>
    </source>
</evidence>
<evidence type="ECO:0000256" key="4">
    <source>
        <dbReference type="ARBA" id="ARBA00023136"/>
    </source>
</evidence>
<dbReference type="GO" id="GO:0005975">
    <property type="term" value="P:carbohydrate metabolic process"/>
    <property type="evidence" value="ECO:0007669"/>
    <property type="project" value="UniProtKB-ARBA"/>
</dbReference>
<dbReference type="AlphaFoldDB" id="A0A8J2WCK6"/>
<evidence type="ECO:0000256" key="1">
    <source>
        <dbReference type="ARBA" id="ARBA00004370"/>
    </source>
</evidence>
<proteinExistence type="predicted"/>
<dbReference type="Proteomes" id="UP000789390">
    <property type="component" value="Unassembled WGS sequence"/>
</dbReference>
<protein>
    <submittedName>
        <fullName evidence="5">Uncharacterized protein</fullName>
    </submittedName>
</protein>
<evidence type="ECO:0000256" key="2">
    <source>
        <dbReference type="ARBA" id="ARBA00022692"/>
    </source>
</evidence>
<comment type="caution">
    <text evidence="5">The sequence shown here is derived from an EMBL/GenBank/DDBJ whole genome shotgun (WGS) entry which is preliminary data.</text>
</comment>
<accession>A0A8J2WCK6</accession>
<dbReference type="EMBL" id="CAKKLH010000061">
    <property type="protein sequence ID" value="CAH0101592.1"/>
    <property type="molecule type" value="Genomic_DNA"/>
</dbReference>
<sequence>MSDADVLLSEKSELPVCVDNLLDQRDYQYVNWATSSTKDRLVSKTHPHYSCQLIGYTVNRAVTCFDYLSQFQVNTRNVTTKPNGKSSKLHFVFMGDSRMRQQFFYFLKNIHFRLIQYTKLIPDYDRITNPMEVPRNVVPFHHGDVDVDSSVLNLRVSFKWKPVINDTVVEMIQNWTTSNHRPHLILLSMEIYHMLQEFGADFQQYKKKLRDFAPILGRLAGVSRVIWLNQYPSVELYGDTDAKNTDIHTQKIFQYNEAVRREFKNFNSIRIWDSSNPLIEEYVRSCQMHSEREYPNPFFIKNGKDPFINCKPYVNCLDYIHTGYVALSQAIQLLYNDICNSQMYAGMLT</sequence>
<organism evidence="5 6">
    <name type="scientific">Daphnia galeata</name>
    <dbReference type="NCBI Taxonomy" id="27404"/>
    <lineage>
        <taxon>Eukaryota</taxon>
        <taxon>Metazoa</taxon>
        <taxon>Ecdysozoa</taxon>
        <taxon>Arthropoda</taxon>
        <taxon>Crustacea</taxon>
        <taxon>Branchiopoda</taxon>
        <taxon>Diplostraca</taxon>
        <taxon>Cladocera</taxon>
        <taxon>Anomopoda</taxon>
        <taxon>Daphniidae</taxon>
        <taxon>Daphnia</taxon>
    </lineage>
</organism>
<evidence type="ECO:0000313" key="6">
    <source>
        <dbReference type="Proteomes" id="UP000789390"/>
    </source>
</evidence>